<evidence type="ECO:0000256" key="1">
    <source>
        <dbReference type="SAM" id="MobiDB-lite"/>
    </source>
</evidence>
<dbReference type="EMBL" id="CADCVO010000478">
    <property type="protein sequence ID" value="CAA9513980.1"/>
    <property type="molecule type" value="Genomic_DNA"/>
</dbReference>
<feature type="compositionally biased region" description="Basic and acidic residues" evidence="1">
    <location>
        <begin position="247"/>
        <end position="262"/>
    </location>
</feature>
<feature type="compositionally biased region" description="Basic residues" evidence="1">
    <location>
        <begin position="202"/>
        <end position="223"/>
    </location>
</feature>
<feature type="compositionally biased region" description="Low complexity" evidence="1">
    <location>
        <begin position="280"/>
        <end position="299"/>
    </location>
</feature>
<feature type="compositionally biased region" description="Basic and acidic residues" evidence="1">
    <location>
        <begin position="386"/>
        <end position="410"/>
    </location>
</feature>
<organism evidence="2">
    <name type="scientific">uncultured Solirubrobacteraceae bacterium</name>
    <dbReference type="NCBI Taxonomy" id="1162706"/>
    <lineage>
        <taxon>Bacteria</taxon>
        <taxon>Bacillati</taxon>
        <taxon>Actinomycetota</taxon>
        <taxon>Thermoleophilia</taxon>
        <taxon>Solirubrobacterales</taxon>
        <taxon>Solirubrobacteraceae</taxon>
        <taxon>environmental samples</taxon>
    </lineage>
</organism>
<name>A0A6J4T4K0_9ACTN</name>
<feature type="compositionally biased region" description="Basic and acidic residues" evidence="1">
    <location>
        <begin position="103"/>
        <end position="112"/>
    </location>
</feature>
<feature type="compositionally biased region" description="Pro residues" evidence="1">
    <location>
        <begin position="300"/>
        <end position="309"/>
    </location>
</feature>
<evidence type="ECO:0000313" key="2">
    <source>
        <dbReference type="EMBL" id="CAA9513980.1"/>
    </source>
</evidence>
<feature type="compositionally biased region" description="Low complexity" evidence="1">
    <location>
        <begin position="113"/>
        <end position="127"/>
    </location>
</feature>
<feature type="compositionally biased region" description="Basic residues" evidence="1">
    <location>
        <begin position="233"/>
        <end position="246"/>
    </location>
</feature>
<proteinExistence type="predicted"/>
<dbReference type="AlphaFoldDB" id="A0A6J4T4K0"/>
<feature type="non-terminal residue" evidence="2">
    <location>
        <position position="489"/>
    </location>
</feature>
<feature type="region of interest" description="Disordered" evidence="1">
    <location>
        <begin position="1"/>
        <end position="169"/>
    </location>
</feature>
<dbReference type="EC" id="1.14.99.-" evidence="2"/>
<protein>
    <submittedName>
        <fullName evidence="2">Phytoene dehydrogenase</fullName>
        <ecNumber evidence="2">1.14.99.-</ecNumber>
    </submittedName>
</protein>
<feature type="non-terminal residue" evidence="2">
    <location>
        <position position="1"/>
    </location>
</feature>
<accession>A0A6J4T4K0</accession>
<feature type="compositionally biased region" description="Basic residues" evidence="1">
    <location>
        <begin position="1"/>
        <end position="15"/>
    </location>
</feature>
<feature type="compositionally biased region" description="Low complexity" evidence="1">
    <location>
        <begin position="356"/>
        <end position="378"/>
    </location>
</feature>
<keyword evidence="2" id="KW-0560">Oxidoreductase</keyword>
<feature type="compositionally biased region" description="Basic residues" evidence="1">
    <location>
        <begin position="23"/>
        <end position="37"/>
    </location>
</feature>
<reference evidence="2" key="1">
    <citation type="submission" date="2020-02" db="EMBL/GenBank/DDBJ databases">
        <authorList>
            <person name="Meier V. D."/>
        </authorList>
    </citation>
    <scope>NUCLEOTIDE SEQUENCE</scope>
    <source>
        <strain evidence="2">AVDCRST_MAG13</strain>
    </source>
</reference>
<sequence length="489" mass="53204">EPRRRHRRGPRRPRRGPASAGHGPRRHRGRAARHPGRPRVADQGRRLHVGHGPLARHDAVGPGGGLRRGRPGLPPRGHAPRARPLLPDHVDGRGPPPGLRARPGGDGRRDRALLPTGRRGLPPLHGGDAAHLRGRDPRRGPPALRLARPARRVHAPDGQARRGAAAPPGHVAVLRAPADPRGVLLPLPVHRRRPVPGARDLRRARLPAVPRRRLVRRRRRLRDHRGDGPGARRALRGRRGAHRDRARARDRGRDPRRRADPGRRRRDERRRPPGPRDARAAQAPAAHGGVDVGVPALPGHRPPVPPAPAPHAARGLGLQGVHQGRHAPRPPAAHVLHVRPRPEPHGARDGGRGRRLPVLPAARAAPGLGDRLGPGVRPAARRGRAGPRDDVRARRPGRERPRRAPDDARRLPRPVRRPPGQRLGDGAHAPPVRRDAPAQPRQGRAGPVPRRRRHAPRGGDPRRAARRRGDRGPRGRGPPAGAHGCCCSL</sequence>
<dbReference type="GO" id="GO:0016491">
    <property type="term" value="F:oxidoreductase activity"/>
    <property type="evidence" value="ECO:0007669"/>
    <property type="project" value="UniProtKB-KW"/>
</dbReference>
<feature type="compositionally biased region" description="Basic and acidic residues" evidence="1">
    <location>
        <begin position="269"/>
        <end position="279"/>
    </location>
</feature>
<feature type="compositionally biased region" description="Low complexity" evidence="1">
    <location>
        <begin position="439"/>
        <end position="448"/>
    </location>
</feature>
<feature type="compositionally biased region" description="Basic and acidic residues" evidence="1">
    <location>
        <begin position="128"/>
        <end position="139"/>
    </location>
</feature>
<gene>
    <name evidence="2" type="ORF">AVDCRST_MAG13-2960</name>
</gene>
<feature type="compositionally biased region" description="Basic and acidic residues" evidence="1">
    <location>
        <begin position="340"/>
        <end position="352"/>
    </location>
</feature>
<feature type="region of interest" description="Disordered" evidence="1">
    <location>
        <begin position="191"/>
        <end position="489"/>
    </location>
</feature>